<gene>
    <name evidence="1" type="ORF">SFRICE_026255</name>
</gene>
<evidence type="ECO:0000313" key="1">
    <source>
        <dbReference type="EMBL" id="SOQ58470.1"/>
    </source>
</evidence>
<protein>
    <submittedName>
        <fullName evidence="1">SFRICE_026255</fullName>
    </submittedName>
</protein>
<name>A0A2H1WZE4_SPOFR</name>
<dbReference type="AlphaFoldDB" id="A0A2H1WZE4"/>
<accession>A0A2H1WZE4</accession>
<reference evidence="1" key="1">
    <citation type="submission" date="2016-07" db="EMBL/GenBank/DDBJ databases">
        <authorList>
            <person name="Bretaudeau A."/>
        </authorList>
    </citation>
    <scope>NUCLEOTIDE SEQUENCE</scope>
    <source>
        <strain evidence="1">Rice</strain>
        <tissue evidence="1">Whole body</tissue>
    </source>
</reference>
<proteinExistence type="predicted"/>
<sequence length="158" mass="17733">MESCVLWMSDNNPFFLRGQNHPVTSPALVKARESIRLLLTKNHTVPTPTFQTGAPVNRLSSPQLRIRHQRFWAMSVVWVMSPISPDGHFLVGEPCFGTAGPAQSEYFSCVVCAFTNIQVHIHMTARPETTICGSHKELLRAGIELTENRRIIPDTSQH</sequence>
<organism evidence="1">
    <name type="scientific">Spodoptera frugiperda</name>
    <name type="common">Fall armyworm</name>
    <dbReference type="NCBI Taxonomy" id="7108"/>
    <lineage>
        <taxon>Eukaryota</taxon>
        <taxon>Metazoa</taxon>
        <taxon>Ecdysozoa</taxon>
        <taxon>Arthropoda</taxon>
        <taxon>Hexapoda</taxon>
        <taxon>Insecta</taxon>
        <taxon>Pterygota</taxon>
        <taxon>Neoptera</taxon>
        <taxon>Endopterygota</taxon>
        <taxon>Lepidoptera</taxon>
        <taxon>Glossata</taxon>
        <taxon>Ditrysia</taxon>
        <taxon>Noctuoidea</taxon>
        <taxon>Noctuidae</taxon>
        <taxon>Amphipyrinae</taxon>
        <taxon>Spodoptera</taxon>
    </lineage>
</organism>
<dbReference type="EMBL" id="ODYU01012258">
    <property type="protein sequence ID" value="SOQ58470.1"/>
    <property type="molecule type" value="Genomic_DNA"/>
</dbReference>